<reference evidence="2 3" key="1">
    <citation type="journal article" date="2020" name="Nat. Food">
        <title>A phased Vanilla planifolia genome enables genetic improvement of flavour and production.</title>
        <authorList>
            <person name="Hasing T."/>
            <person name="Tang H."/>
            <person name="Brym M."/>
            <person name="Khazi F."/>
            <person name="Huang T."/>
            <person name="Chambers A.H."/>
        </authorList>
    </citation>
    <scope>NUCLEOTIDE SEQUENCE [LARGE SCALE GENOMIC DNA]</scope>
    <source>
        <tissue evidence="2">Leaf</tissue>
    </source>
</reference>
<proteinExistence type="predicted"/>
<feature type="region of interest" description="Disordered" evidence="1">
    <location>
        <begin position="208"/>
        <end position="231"/>
    </location>
</feature>
<name>A0A835UHE6_VANPL</name>
<accession>A0A835UHE6</accession>
<evidence type="ECO:0000256" key="1">
    <source>
        <dbReference type="SAM" id="MobiDB-lite"/>
    </source>
</evidence>
<feature type="region of interest" description="Disordered" evidence="1">
    <location>
        <begin position="519"/>
        <end position="556"/>
    </location>
</feature>
<dbReference type="AlphaFoldDB" id="A0A835UHE6"/>
<dbReference type="PANTHER" id="PTHR33671:SF2">
    <property type="entry name" value="N-METHYLTRANSFERASE, PUTATIVE (DUF688)-RELATED"/>
    <property type="match status" value="1"/>
</dbReference>
<evidence type="ECO:0000313" key="3">
    <source>
        <dbReference type="Proteomes" id="UP000636800"/>
    </source>
</evidence>
<organism evidence="2 3">
    <name type="scientific">Vanilla planifolia</name>
    <name type="common">Vanilla</name>
    <dbReference type="NCBI Taxonomy" id="51239"/>
    <lineage>
        <taxon>Eukaryota</taxon>
        <taxon>Viridiplantae</taxon>
        <taxon>Streptophyta</taxon>
        <taxon>Embryophyta</taxon>
        <taxon>Tracheophyta</taxon>
        <taxon>Spermatophyta</taxon>
        <taxon>Magnoliopsida</taxon>
        <taxon>Liliopsida</taxon>
        <taxon>Asparagales</taxon>
        <taxon>Orchidaceae</taxon>
        <taxon>Vanilloideae</taxon>
        <taxon>Vanilleae</taxon>
        <taxon>Vanilla</taxon>
    </lineage>
</organism>
<evidence type="ECO:0000313" key="2">
    <source>
        <dbReference type="EMBL" id="KAG0461468.1"/>
    </source>
</evidence>
<protein>
    <submittedName>
        <fullName evidence="2">Uncharacterized protein</fullName>
    </submittedName>
</protein>
<dbReference type="Pfam" id="PF05097">
    <property type="entry name" value="DUF688"/>
    <property type="match status" value="1"/>
</dbReference>
<comment type="caution">
    <text evidence="2">The sequence shown here is derived from an EMBL/GenBank/DDBJ whole genome shotgun (WGS) entry which is preliminary data.</text>
</comment>
<keyword evidence="3" id="KW-1185">Reference proteome</keyword>
<dbReference type="Proteomes" id="UP000636800">
    <property type="component" value="Chromosome 11"/>
</dbReference>
<dbReference type="InterPro" id="IPR007789">
    <property type="entry name" value="DUF688"/>
</dbReference>
<sequence>MEGKQLDLDAPLLSLRRIAATTAADDAVPPLPLRRSVVPFYNSDLKSGPVGNPAVVPFVWEKTPGQPKVSSFAETAVDWNWTPPKLPPGRSLKNKGAVLVDDTSFISQSKSTVENPAPITCLSSDCNENCKDEDEDEVISTDGGEDDAFSDARDAFSCNESFSARCSMSVGTGSRDPLKGFLKDQQTKEFMMDRFLPAAHAMAADCPQRIGWKPPRPPVEDSGETESMTTQRRRLPLDYQYQLRIGELHVKDEEDEDQEEYVDEHGTYPGVGIFSSKACGLIPRFCLKSTFGLLPAPGRKLQGRHVRRTNIKGSTQVKVLRHSSVEKSKEENSWEAVYRYKLNHGYYQQKGSGSKLTSESNQLTSCSDSQILDCSSFLNSAGSTLSFDELESTEKEKCTWKTGSIFCEKDFRSCCETEVPAAKFNSAGIAADAKAMRNSTGDSSTVEGIGGHVLINNEKGDFPLVLEVETEKNDKLSALSLFPPPPPKSPSESWLKQTLPSISSKRSQRHSILGIQSHPKNHVPQASIQHHKLDIGNKTSNTHTRRARFAEDANAT</sequence>
<dbReference type="PANTHER" id="PTHR33671">
    <property type="entry name" value="N-METHYLTRANSFERASE, PUTATIVE (DUF688)-RELATED"/>
    <property type="match status" value="1"/>
</dbReference>
<dbReference type="EMBL" id="JADCNL010000011">
    <property type="protein sequence ID" value="KAG0461468.1"/>
    <property type="molecule type" value="Genomic_DNA"/>
</dbReference>
<gene>
    <name evidence="2" type="ORF">HPP92_021765</name>
</gene>
<dbReference type="OrthoDB" id="1890790at2759"/>